<name>A0A3A1Y4U8_9GAMM</name>
<evidence type="ECO:0000313" key="6">
    <source>
        <dbReference type="EMBL" id="RIY31034.1"/>
    </source>
</evidence>
<dbReference type="PANTHER" id="PTHR12338:SF8">
    <property type="entry name" value="HEME_HEMOPEXIN-BINDING PROTEIN"/>
    <property type="match status" value="1"/>
</dbReference>
<keyword evidence="3" id="KW-0732">Signal</keyword>
<dbReference type="InterPro" id="IPR024973">
    <property type="entry name" value="ESPR"/>
</dbReference>
<dbReference type="Gene3D" id="2.160.20.10">
    <property type="entry name" value="Single-stranded right-handed beta-helix, Pectin lyase-like"/>
    <property type="match status" value="1"/>
</dbReference>
<evidence type="ECO:0000256" key="2">
    <source>
        <dbReference type="ARBA" id="ARBA00022525"/>
    </source>
</evidence>
<dbReference type="Pfam" id="PF13018">
    <property type="entry name" value="ESPR"/>
    <property type="match status" value="1"/>
</dbReference>
<reference evidence="6 7" key="1">
    <citation type="submission" date="2017-08" db="EMBL/GenBank/DDBJ databases">
        <title>Reclassification of Bisgaard taxon 37 and 44.</title>
        <authorList>
            <person name="Christensen H."/>
        </authorList>
    </citation>
    <scope>NUCLEOTIDE SEQUENCE [LARGE SCALE GENOMIC DNA]</scope>
    <source>
        <strain evidence="6 7">B96_3</strain>
    </source>
</reference>
<evidence type="ECO:0000259" key="4">
    <source>
        <dbReference type="Pfam" id="PF05860"/>
    </source>
</evidence>
<dbReference type="InterPro" id="IPR011050">
    <property type="entry name" value="Pectin_lyase_fold/virulence"/>
</dbReference>
<dbReference type="AlphaFoldDB" id="A0A3A1Y4U8"/>
<keyword evidence="7" id="KW-1185">Reference proteome</keyword>
<dbReference type="NCBIfam" id="TIGR01901">
    <property type="entry name" value="adhes_NPXG"/>
    <property type="match status" value="1"/>
</dbReference>
<evidence type="ECO:0000313" key="7">
    <source>
        <dbReference type="Proteomes" id="UP000265691"/>
    </source>
</evidence>
<evidence type="ECO:0000259" key="5">
    <source>
        <dbReference type="Pfam" id="PF13018"/>
    </source>
</evidence>
<evidence type="ECO:0008006" key="8">
    <source>
        <dbReference type="Google" id="ProtNLM"/>
    </source>
</evidence>
<dbReference type="Pfam" id="PF05860">
    <property type="entry name" value="TPS"/>
    <property type="match status" value="1"/>
</dbReference>
<dbReference type="OrthoDB" id="218680at2"/>
<dbReference type="Proteomes" id="UP000265691">
    <property type="component" value="Unassembled WGS sequence"/>
</dbReference>
<dbReference type="InterPro" id="IPR008638">
    <property type="entry name" value="FhaB/CdiA-like_TPS"/>
</dbReference>
<comment type="caution">
    <text evidence="6">The sequence shown here is derived from an EMBL/GenBank/DDBJ whole genome shotgun (WGS) entry which is preliminary data.</text>
</comment>
<accession>A0A3A1Y4U8</accession>
<organism evidence="6 7">
    <name type="scientific">Psittacicella hinzii</name>
    <dbReference type="NCBI Taxonomy" id="2028575"/>
    <lineage>
        <taxon>Bacteria</taxon>
        <taxon>Pseudomonadati</taxon>
        <taxon>Pseudomonadota</taxon>
        <taxon>Gammaproteobacteria</taxon>
        <taxon>Pasteurellales</taxon>
        <taxon>Psittacicellaceae</taxon>
        <taxon>Psittacicella</taxon>
    </lineage>
</organism>
<feature type="domain" description="Filamentous haemagglutinin FhaB/tRNA nuclease CdiA-like TPS" evidence="4">
    <location>
        <begin position="88"/>
        <end position="165"/>
    </location>
</feature>
<proteinExistence type="predicted"/>
<evidence type="ECO:0000256" key="3">
    <source>
        <dbReference type="ARBA" id="ARBA00022729"/>
    </source>
</evidence>
<dbReference type="RefSeq" id="WP_119525826.1">
    <property type="nucleotide sequence ID" value="NZ_NRHC01000161.1"/>
</dbReference>
<dbReference type="PANTHER" id="PTHR12338">
    <property type="entry name" value="AUTOTRANSPORTER"/>
    <property type="match status" value="1"/>
</dbReference>
<dbReference type="GO" id="GO:0005576">
    <property type="term" value="C:extracellular region"/>
    <property type="evidence" value="ECO:0007669"/>
    <property type="project" value="UniProtKB-SubCell"/>
</dbReference>
<sequence length="165" mass="17675">MNNIYKLKFNKKAAALTAVSELATNAVTGKSANTASKEAASTSKLSKFLRNCSILTTSSILTLGSLAFSTGVQADLSREGLKVVHGNVQQITEGLVTTYKTDPNTIINWEKFNIKNDEIVKFLQQNSNTAVLNRVLGGQVSQILGQLQSNGQVFIVNPAGIVFGQ</sequence>
<dbReference type="InterPro" id="IPR012334">
    <property type="entry name" value="Pectin_lyas_fold"/>
</dbReference>
<protein>
    <recommendedName>
        <fullName evidence="8">Filamentous haemagglutinin FhaB/tRNA nuclease CdiA-like TPS domain-containing protein</fullName>
    </recommendedName>
</protein>
<gene>
    <name evidence="6" type="ORF">CKF54_08045</name>
</gene>
<evidence type="ECO:0000256" key="1">
    <source>
        <dbReference type="ARBA" id="ARBA00004613"/>
    </source>
</evidence>
<comment type="subcellular location">
    <subcellularLocation>
        <location evidence="1">Secreted</location>
    </subcellularLocation>
</comment>
<dbReference type="SUPFAM" id="SSF51126">
    <property type="entry name" value="Pectin lyase-like"/>
    <property type="match status" value="1"/>
</dbReference>
<dbReference type="InterPro" id="IPR050909">
    <property type="entry name" value="Bact_Autotransporter_VF"/>
</dbReference>
<dbReference type="EMBL" id="NRHC01000161">
    <property type="protein sequence ID" value="RIY31034.1"/>
    <property type="molecule type" value="Genomic_DNA"/>
</dbReference>
<feature type="non-terminal residue" evidence="6">
    <location>
        <position position="165"/>
    </location>
</feature>
<feature type="domain" description="ESPR" evidence="5">
    <location>
        <begin position="1"/>
        <end position="42"/>
    </location>
</feature>
<keyword evidence="2" id="KW-0964">Secreted</keyword>